<sequence length="197" mass="21343">MSFEEQLLMDLKVEFAARAERRRRAVRRMSVGAAVVGLAAAAAIAVPLLTGTERPAYAVTKNTDGTVSVLIKEFRDADKLQQDLGKLGIPADITYRRPGKTCGPDRGRLVEGKMGMGPEAWAKSVHRKVAELVNDDEVAIHPQYIGDDQTLVMEITEKNGLGPKFPRVDLAFRGLLIAGKVKPCGVVDADYELRGGG</sequence>
<keyword evidence="1" id="KW-0472">Membrane</keyword>
<feature type="transmembrane region" description="Helical" evidence="1">
    <location>
        <begin position="31"/>
        <end position="50"/>
    </location>
</feature>
<dbReference type="EMBL" id="JBHSBI010000006">
    <property type="protein sequence ID" value="MFC4008383.1"/>
    <property type="molecule type" value="Genomic_DNA"/>
</dbReference>
<dbReference type="RefSeq" id="WP_379528449.1">
    <property type="nucleotide sequence ID" value="NZ_JBHSBI010000006.1"/>
</dbReference>
<keyword evidence="1" id="KW-0812">Transmembrane</keyword>
<evidence type="ECO:0000256" key="1">
    <source>
        <dbReference type="SAM" id="Phobius"/>
    </source>
</evidence>
<comment type="caution">
    <text evidence="2">The sequence shown here is derived from an EMBL/GenBank/DDBJ whole genome shotgun (WGS) entry which is preliminary data.</text>
</comment>
<keyword evidence="3" id="KW-1185">Reference proteome</keyword>
<proteinExistence type="predicted"/>
<name>A0ABV8G3U9_9ACTN</name>
<evidence type="ECO:0000313" key="2">
    <source>
        <dbReference type="EMBL" id="MFC4008383.1"/>
    </source>
</evidence>
<reference evidence="3" key="1">
    <citation type="journal article" date="2019" name="Int. J. Syst. Evol. Microbiol.">
        <title>The Global Catalogue of Microorganisms (GCM) 10K type strain sequencing project: providing services to taxonomists for standard genome sequencing and annotation.</title>
        <authorList>
            <consortium name="The Broad Institute Genomics Platform"/>
            <consortium name="The Broad Institute Genome Sequencing Center for Infectious Disease"/>
            <person name="Wu L."/>
            <person name="Ma J."/>
        </authorList>
    </citation>
    <scope>NUCLEOTIDE SEQUENCE [LARGE SCALE GENOMIC DNA]</scope>
    <source>
        <strain evidence="3">TBRC 1276</strain>
    </source>
</reference>
<evidence type="ECO:0000313" key="3">
    <source>
        <dbReference type="Proteomes" id="UP001595851"/>
    </source>
</evidence>
<organism evidence="2 3">
    <name type="scientific">Nonomuraea purpurea</name>
    <dbReference type="NCBI Taxonomy" id="1849276"/>
    <lineage>
        <taxon>Bacteria</taxon>
        <taxon>Bacillati</taxon>
        <taxon>Actinomycetota</taxon>
        <taxon>Actinomycetes</taxon>
        <taxon>Streptosporangiales</taxon>
        <taxon>Streptosporangiaceae</taxon>
        <taxon>Nonomuraea</taxon>
    </lineage>
</organism>
<dbReference type="Proteomes" id="UP001595851">
    <property type="component" value="Unassembled WGS sequence"/>
</dbReference>
<protein>
    <submittedName>
        <fullName evidence="2">Uncharacterized protein</fullName>
    </submittedName>
</protein>
<accession>A0ABV8G3U9</accession>
<gene>
    <name evidence="2" type="ORF">ACFOY2_14220</name>
</gene>
<keyword evidence="1" id="KW-1133">Transmembrane helix</keyword>